<name>A0A6M3KKR4_9ZZZZ</name>
<gene>
    <name evidence="2" type="ORF">MM415A00408_0035</name>
    <name evidence="1" type="ORF">MM415B00786_0035</name>
</gene>
<dbReference type="EMBL" id="MT141470">
    <property type="protein sequence ID" value="QJA62421.1"/>
    <property type="molecule type" value="Genomic_DNA"/>
</dbReference>
<sequence length="69" mass="7689">MKASELILKLQALIEKHGDMSVFSTCGWDDVGGIDVTLFAGREKPVFELVAYQMEEESHDTETKSSELP</sequence>
<reference evidence="2" key="1">
    <citation type="submission" date="2020-03" db="EMBL/GenBank/DDBJ databases">
        <title>The deep terrestrial virosphere.</title>
        <authorList>
            <person name="Holmfeldt K."/>
            <person name="Nilsson E."/>
            <person name="Simone D."/>
            <person name="Lopez-Fernandez M."/>
            <person name="Wu X."/>
            <person name="de Brujin I."/>
            <person name="Lundin D."/>
            <person name="Andersson A."/>
            <person name="Bertilsson S."/>
            <person name="Dopson M."/>
        </authorList>
    </citation>
    <scope>NUCLEOTIDE SEQUENCE</scope>
    <source>
        <strain evidence="2">MM415A00408</strain>
        <strain evidence="1">MM415B00786</strain>
    </source>
</reference>
<evidence type="ECO:0000313" key="1">
    <source>
        <dbReference type="EMBL" id="QJA62421.1"/>
    </source>
</evidence>
<protein>
    <submittedName>
        <fullName evidence="2">Uncharacterized protein</fullName>
    </submittedName>
</protein>
<accession>A0A6M3KKR4</accession>
<dbReference type="AlphaFoldDB" id="A0A6M3KKR4"/>
<dbReference type="EMBL" id="MT142487">
    <property type="protein sequence ID" value="QJA82442.1"/>
    <property type="molecule type" value="Genomic_DNA"/>
</dbReference>
<proteinExistence type="predicted"/>
<organism evidence="2">
    <name type="scientific">viral metagenome</name>
    <dbReference type="NCBI Taxonomy" id="1070528"/>
    <lineage>
        <taxon>unclassified sequences</taxon>
        <taxon>metagenomes</taxon>
        <taxon>organismal metagenomes</taxon>
    </lineage>
</organism>
<evidence type="ECO:0000313" key="2">
    <source>
        <dbReference type="EMBL" id="QJA82442.1"/>
    </source>
</evidence>